<reference evidence="3" key="1">
    <citation type="journal article" date="2019" name="Int. J. Syst. Evol. Microbiol.">
        <title>The Global Catalogue of Microorganisms (GCM) 10K type strain sequencing project: providing services to taxonomists for standard genome sequencing and annotation.</title>
        <authorList>
            <consortium name="The Broad Institute Genomics Platform"/>
            <consortium name="The Broad Institute Genome Sequencing Center for Infectious Disease"/>
            <person name="Wu L."/>
            <person name="Ma J."/>
        </authorList>
    </citation>
    <scope>NUCLEOTIDE SEQUENCE [LARGE SCALE GENOMIC DNA]</scope>
    <source>
        <strain evidence="3">YJ-61-S</strain>
    </source>
</reference>
<comment type="caution">
    <text evidence="2">The sequence shown here is derived from an EMBL/GenBank/DDBJ whole genome shotgun (WGS) entry which is preliminary data.</text>
</comment>
<dbReference type="NCBIfam" id="NF047658">
    <property type="entry name" value="HYC_CC_PP"/>
    <property type="match status" value="1"/>
</dbReference>
<feature type="signal peptide" evidence="1">
    <location>
        <begin position="1"/>
        <end position="25"/>
    </location>
</feature>
<dbReference type="InterPro" id="IPR058512">
    <property type="entry name" value="DUF8199"/>
</dbReference>
<accession>A0ABV9I0L3</accession>
<organism evidence="2 3">
    <name type="scientific">Dokdonia ponticola</name>
    <dbReference type="NCBI Taxonomy" id="2041041"/>
    <lineage>
        <taxon>Bacteria</taxon>
        <taxon>Pseudomonadati</taxon>
        <taxon>Bacteroidota</taxon>
        <taxon>Flavobacteriia</taxon>
        <taxon>Flavobacteriales</taxon>
        <taxon>Flavobacteriaceae</taxon>
        <taxon>Dokdonia</taxon>
    </lineage>
</organism>
<proteinExistence type="predicted"/>
<evidence type="ECO:0000256" key="1">
    <source>
        <dbReference type="SAM" id="SignalP"/>
    </source>
</evidence>
<evidence type="ECO:0000313" key="3">
    <source>
        <dbReference type="Proteomes" id="UP001596043"/>
    </source>
</evidence>
<sequence length="140" mass="15642">MKALFHKIIAITLSCIVLFTTMSFTVDMHFCGDTLIDIAVFKEAKSCGMDMAMMATENSSSPEMKGKSCCHDEQIIVEGQDELNSSMQKIDVEQQDIVIAFFTSYVNVFTSLEVTSIPFDGYPPPDIVTDIIILHEQFLI</sequence>
<evidence type="ECO:0000313" key="2">
    <source>
        <dbReference type="EMBL" id="MFC4635972.1"/>
    </source>
</evidence>
<dbReference type="InterPro" id="IPR058060">
    <property type="entry name" value="HYC_CC_PP"/>
</dbReference>
<name>A0ABV9I0L3_9FLAO</name>
<gene>
    <name evidence="2" type="ORF">ACFO3O_18820</name>
</gene>
<dbReference type="Pfam" id="PF26622">
    <property type="entry name" value="DUF8199"/>
    <property type="match status" value="1"/>
</dbReference>
<dbReference type="EMBL" id="JBHSFV010000013">
    <property type="protein sequence ID" value="MFC4635972.1"/>
    <property type="molecule type" value="Genomic_DNA"/>
</dbReference>
<dbReference type="Proteomes" id="UP001596043">
    <property type="component" value="Unassembled WGS sequence"/>
</dbReference>
<keyword evidence="3" id="KW-1185">Reference proteome</keyword>
<feature type="chain" id="PRO_5045573985" evidence="1">
    <location>
        <begin position="26"/>
        <end position="140"/>
    </location>
</feature>
<protein>
    <submittedName>
        <fullName evidence="2">Uncharacterized protein</fullName>
    </submittedName>
</protein>
<keyword evidence="1" id="KW-0732">Signal</keyword>
<dbReference type="RefSeq" id="WP_379981717.1">
    <property type="nucleotide sequence ID" value="NZ_JBHSFV010000013.1"/>
</dbReference>